<dbReference type="AlphaFoldDB" id="Q2IQH2"/>
<dbReference type="CDD" id="cd00082">
    <property type="entry name" value="HisKA"/>
    <property type="match status" value="1"/>
</dbReference>
<evidence type="ECO:0000256" key="2">
    <source>
        <dbReference type="ARBA" id="ARBA00004651"/>
    </source>
</evidence>
<dbReference type="Gene3D" id="3.30.450.20">
    <property type="entry name" value="PAS domain"/>
    <property type="match status" value="1"/>
</dbReference>
<evidence type="ECO:0000313" key="16">
    <source>
        <dbReference type="EMBL" id="ABC81051.1"/>
    </source>
</evidence>
<keyword evidence="5" id="KW-0597">Phosphoprotein</keyword>
<evidence type="ECO:0000256" key="6">
    <source>
        <dbReference type="ARBA" id="ARBA00022679"/>
    </source>
</evidence>
<keyword evidence="10" id="KW-0067">ATP-binding</keyword>
<dbReference type="SUPFAM" id="SSF47384">
    <property type="entry name" value="Homodimeric domain of signal transducing histidine kinase"/>
    <property type="match status" value="1"/>
</dbReference>
<evidence type="ECO:0000313" key="17">
    <source>
        <dbReference type="Proteomes" id="UP000001935"/>
    </source>
</evidence>
<dbReference type="InterPro" id="IPR004358">
    <property type="entry name" value="Sig_transdc_His_kin-like_C"/>
</dbReference>
<dbReference type="InterPro" id="IPR036097">
    <property type="entry name" value="HisK_dim/P_sf"/>
</dbReference>
<dbReference type="PANTHER" id="PTHR43065">
    <property type="entry name" value="SENSOR HISTIDINE KINASE"/>
    <property type="match status" value="1"/>
</dbReference>
<evidence type="ECO:0000256" key="9">
    <source>
        <dbReference type="ARBA" id="ARBA00022777"/>
    </source>
</evidence>
<keyword evidence="6" id="KW-0808">Transferase</keyword>
<dbReference type="PRINTS" id="PR00344">
    <property type="entry name" value="BCTRLSENSOR"/>
</dbReference>
<comment type="catalytic activity">
    <reaction evidence="1">
        <text>ATP + protein L-histidine = ADP + protein N-phospho-L-histidine.</text>
        <dbReference type="EC" id="2.7.13.3"/>
    </reaction>
</comment>
<dbReference type="PANTHER" id="PTHR43065:SF46">
    <property type="entry name" value="C4-DICARBOXYLATE TRANSPORT SENSOR PROTEIN DCTB"/>
    <property type="match status" value="1"/>
</dbReference>
<dbReference type="Pfam" id="PF00512">
    <property type="entry name" value="HisKA"/>
    <property type="match status" value="1"/>
</dbReference>
<comment type="subcellular location">
    <subcellularLocation>
        <location evidence="2">Cell membrane</location>
        <topology evidence="2">Multi-pass membrane protein</topology>
    </subcellularLocation>
</comment>
<dbReference type="GO" id="GO:0005886">
    <property type="term" value="C:plasma membrane"/>
    <property type="evidence" value="ECO:0007669"/>
    <property type="project" value="UniProtKB-SubCell"/>
</dbReference>
<keyword evidence="4" id="KW-1003">Cell membrane</keyword>
<dbReference type="STRING" id="290397.Adeh_1277"/>
<keyword evidence="9 16" id="KW-0418">Kinase</keyword>
<keyword evidence="7 13" id="KW-0812">Transmembrane</keyword>
<dbReference type="InterPro" id="IPR003594">
    <property type="entry name" value="HATPase_dom"/>
</dbReference>
<dbReference type="SMART" id="SM00304">
    <property type="entry name" value="HAMP"/>
    <property type="match status" value="1"/>
</dbReference>
<feature type="domain" description="Histidine kinase" evidence="14">
    <location>
        <begin position="417"/>
        <end position="629"/>
    </location>
</feature>
<sequence>MLATMLAVGIPSFVAFSLVVLGVAEGLLRSRTESHIRTLAAGSAREVQELVRHGERTAAALAASPEVAAALAAAERGRPDRAAFAAVEASFLAAQRLDPALQAVRVVDAEGNEVLKVREGKVGAAASERRGPLGLPAIQSIRGRPFFEEAVRAAPGTVIVSNLERGRVEGEEAWCPAMVRFATPLSFPSGARAGVLVVNVWGAQVGAMLTRLVPPEQGSAFLVERNLADAERSGIYLFHPEGGCEFGNQTGTHVTAWKQYPRDVVRSWMTTGSGLAVEPATGDLLAHVYYSPYAREDRGWVIVLAAREAHFARPVARLRATVVGLSVVVLAGMVLAALLMSRTLTRPLRSLADGVRRLGEDLSVRVPVGGGREIAGVGEAVNRMAAVMREHLAERERSERQLRETEKLASIGEMAAGLAHELNTPLSNIRALASLAKRDLEAGPADPRALSQDLADVTEQTRRCSAIIQGLLRFARRQPPALAAHDVDALVQGALELVRLRAEGKGVALAFQPGPARPTVVDAAQLEQVFVNLLLNAIDASGPGGRVEISTAAADGRVSVRVTDHGPGIAPEHLPRIFDPFFTTKEVGQGTGLGLSVSYGIVRSHGGALRVDSAPGRGATFTVELPAEAA</sequence>
<dbReference type="HOGENOM" id="CLU_023166_1_0_7"/>
<proteinExistence type="predicted"/>
<keyword evidence="12" id="KW-0902">Two-component regulatory system</keyword>
<keyword evidence="11 13" id="KW-1133">Transmembrane helix</keyword>
<feature type="domain" description="HAMP" evidence="15">
    <location>
        <begin position="342"/>
        <end position="393"/>
    </location>
</feature>
<dbReference type="SUPFAM" id="SSF103190">
    <property type="entry name" value="Sensory domain-like"/>
    <property type="match status" value="1"/>
</dbReference>
<dbReference type="Pfam" id="PF02518">
    <property type="entry name" value="HATPase_c"/>
    <property type="match status" value="1"/>
</dbReference>
<gene>
    <name evidence="16" type="ordered locus">Adeh_1277</name>
</gene>
<dbReference type="eggNOG" id="COG4191">
    <property type="taxonomic scope" value="Bacteria"/>
</dbReference>
<feature type="transmembrane region" description="Helical" evidence="13">
    <location>
        <begin position="6"/>
        <end position="28"/>
    </location>
</feature>
<protein>
    <recommendedName>
        <fullName evidence="3">histidine kinase</fullName>
        <ecNumber evidence="3">2.7.13.3</ecNumber>
    </recommendedName>
</protein>
<name>Q2IQH2_ANADE</name>
<dbReference type="InterPro" id="IPR029151">
    <property type="entry name" value="Sensor-like_sf"/>
</dbReference>
<evidence type="ECO:0000256" key="10">
    <source>
        <dbReference type="ARBA" id="ARBA00022840"/>
    </source>
</evidence>
<dbReference type="SUPFAM" id="SSF55874">
    <property type="entry name" value="ATPase domain of HSP90 chaperone/DNA topoisomerase II/histidine kinase"/>
    <property type="match status" value="1"/>
</dbReference>
<evidence type="ECO:0000259" key="14">
    <source>
        <dbReference type="PROSITE" id="PS50109"/>
    </source>
</evidence>
<dbReference type="Proteomes" id="UP000001935">
    <property type="component" value="Chromosome"/>
</dbReference>
<dbReference type="CDD" id="cd06225">
    <property type="entry name" value="HAMP"/>
    <property type="match status" value="1"/>
</dbReference>
<dbReference type="InterPro" id="IPR005467">
    <property type="entry name" value="His_kinase_dom"/>
</dbReference>
<dbReference type="InterPro" id="IPR003661">
    <property type="entry name" value="HisK_dim/P_dom"/>
</dbReference>
<evidence type="ECO:0000256" key="7">
    <source>
        <dbReference type="ARBA" id="ARBA00022692"/>
    </source>
</evidence>
<dbReference type="Pfam" id="PF00672">
    <property type="entry name" value="HAMP"/>
    <property type="match status" value="1"/>
</dbReference>
<keyword evidence="13" id="KW-0472">Membrane</keyword>
<dbReference type="InterPro" id="IPR036890">
    <property type="entry name" value="HATPase_C_sf"/>
</dbReference>
<dbReference type="Gene3D" id="1.10.287.130">
    <property type="match status" value="1"/>
</dbReference>
<dbReference type="SMART" id="SM00387">
    <property type="entry name" value="HATPase_c"/>
    <property type="match status" value="1"/>
</dbReference>
<dbReference type="SMART" id="SM00388">
    <property type="entry name" value="HisKA"/>
    <property type="match status" value="1"/>
</dbReference>
<evidence type="ECO:0000256" key="13">
    <source>
        <dbReference type="SAM" id="Phobius"/>
    </source>
</evidence>
<evidence type="ECO:0000256" key="12">
    <source>
        <dbReference type="ARBA" id="ARBA00023012"/>
    </source>
</evidence>
<dbReference type="PROSITE" id="PS50885">
    <property type="entry name" value="HAMP"/>
    <property type="match status" value="1"/>
</dbReference>
<evidence type="ECO:0000256" key="4">
    <source>
        <dbReference type="ARBA" id="ARBA00022475"/>
    </source>
</evidence>
<dbReference type="Gene3D" id="6.10.340.10">
    <property type="match status" value="1"/>
</dbReference>
<dbReference type="EMBL" id="CP000251">
    <property type="protein sequence ID" value="ABC81051.1"/>
    <property type="molecule type" value="Genomic_DNA"/>
</dbReference>
<evidence type="ECO:0000256" key="8">
    <source>
        <dbReference type="ARBA" id="ARBA00022741"/>
    </source>
</evidence>
<dbReference type="KEGG" id="ade:Adeh_1277"/>
<organism evidence="16 17">
    <name type="scientific">Anaeromyxobacter dehalogenans (strain 2CP-C)</name>
    <dbReference type="NCBI Taxonomy" id="290397"/>
    <lineage>
        <taxon>Bacteria</taxon>
        <taxon>Pseudomonadati</taxon>
        <taxon>Myxococcota</taxon>
        <taxon>Myxococcia</taxon>
        <taxon>Myxococcales</taxon>
        <taxon>Cystobacterineae</taxon>
        <taxon>Anaeromyxobacteraceae</taxon>
        <taxon>Anaeromyxobacter</taxon>
    </lineage>
</organism>
<evidence type="ECO:0000256" key="5">
    <source>
        <dbReference type="ARBA" id="ARBA00022553"/>
    </source>
</evidence>
<dbReference type="Gene3D" id="3.30.565.10">
    <property type="entry name" value="Histidine kinase-like ATPase, C-terminal domain"/>
    <property type="match status" value="1"/>
</dbReference>
<dbReference type="GO" id="GO:0000155">
    <property type="term" value="F:phosphorelay sensor kinase activity"/>
    <property type="evidence" value="ECO:0007669"/>
    <property type="project" value="InterPro"/>
</dbReference>
<evidence type="ECO:0000256" key="3">
    <source>
        <dbReference type="ARBA" id="ARBA00012438"/>
    </source>
</evidence>
<evidence type="ECO:0000259" key="15">
    <source>
        <dbReference type="PROSITE" id="PS50885"/>
    </source>
</evidence>
<keyword evidence="8" id="KW-0547">Nucleotide-binding</keyword>
<evidence type="ECO:0000256" key="1">
    <source>
        <dbReference type="ARBA" id="ARBA00000085"/>
    </source>
</evidence>
<dbReference type="GO" id="GO:0005524">
    <property type="term" value="F:ATP binding"/>
    <property type="evidence" value="ECO:0007669"/>
    <property type="project" value="UniProtKB-KW"/>
</dbReference>
<evidence type="ECO:0000256" key="11">
    <source>
        <dbReference type="ARBA" id="ARBA00022989"/>
    </source>
</evidence>
<dbReference type="InterPro" id="IPR003660">
    <property type="entry name" value="HAMP_dom"/>
</dbReference>
<dbReference type="EC" id="2.7.13.3" evidence="3"/>
<reference evidence="16" key="1">
    <citation type="submission" date="2006-01" db="EMBL/GenBank/DDBJ databases">
        <title>Complete sequence of Anaeromyxobacter dehalogenans 2CP-C.</title>
        <authorList>
            <consortium name="US DOE Joint Genome Institute"/>
            <person name="Copeland A."/>
            <person name="Lucas S."/>
            <person name="Lapidus A."/>
            <person name="Barry K."/>
            <person name="Detter J.C."/>
            <person name="Glavina T."/>
            <person name="Hammon N."/>
            <person name="Israni S."/>
            <person name="Pitluck S."/>
            <person name="Brettin T."/>
            <person name="Bruce D."/>
            <person name="Han C."/>
            <person name="Tapia R."/>
            <person name="Gilna P."/>
            <person name="Kiss H."/>
            <person name="Schmutz J."/>
            <person name="Larimer F."/>
            <person name="Land M."/>
            <person name="Kyrpides N."/>
            <person name="Anderson I."/>
            <person name="Sanford R.A."/>
            <person name="Ritalahti K.M."/>
            <person name="Thomas H.S."/>
            <person name="Kirby J.R."/>
            <person name="Zhulin I.B."/>
            <person name="Loeffler F.E."/>
            <person name="Richardson P."/>
        </authorList>
    </citation>
    <scope>NUCLEOTIDE SEQUENCE</scope>
    <source>
        <strain evidence="16">2CP-C</strain>
    </source>
</reference>
<accession>Q2IQH2</accession>
<dbReference type="PROSITE" id="PS50109">
    <property type="entry name" value="HIS_KIN"/>
    <property type="match status" value="1"/>
</dbReference>
<feature type="transmembrane region" description="Helical" evidence="13">
    <location>
        <begin position="320"/>
        <end position="340"/>
    </location>
</feature>